<feature type="domain" description="Cation efflux protein transmembrane" evidence="10">
    <location>
        <begin position="11"/>
        <end position="62"/>
    </location>
</feature>
<evidence type="ECO:0000313" key="13">
    <source>
        <dbReference type="Proteomes" id="UP000245946"/>
    </source>
</evidence>
<evidence type="ECO:0000259" key="10">
    <source>
        <dbReference type="Pfam" id="PF01545"/>
    </source>
</evidence>
<evidence type="ECO:0000256" key="6">
    <source>
        <dbReference type="ARBA" id="ARBA00022989"/>
    </source>
</evidence>
<evidence type="ECO:0000256" key="1">
    <source>
        <dbReference type="ARBA" id="ARBA00004141"/>
    </source>
</evidence>
<feature type="transmembrane region" description="Helical" evidence="9">
    <location>
        <begin position="313"/>
        <end position="335"/>
    </location>
</feature>
<evidence type="ECO:0000259" key="11">
    <source>
        <dbReference type="Pfam" id="PF16916"/>
    </source>
</evidence>
<sequence>MVSFGKEARIITLLIIDVVFFLVEIIVGYSVGSLALVADSFHMLNDVMSLIVALYALRVSTPKSSGEIGSQQMGADGWLASAAVQWVQTFSCNGQVEASQLSTREHTKDARYSYGWQRAEILGALVNGVFLLALCFSIFMEAIERAVNITEVSNPRLVVIVGSFGLASNIVGLFLFHDHGHSHGGGHSHSHAPVKAPPSPRAEGDVAAPSESSTSTAVQTRHREDSVTSLYGHPAQTRAYVVKAAQDLGYERDESARLNGAAPAAGYGATEAHDHAGHSHDVEAAAPAHPHDDHDHGHSHGGHSHGSMNMRGVFLHVLGDALGNVGVIASGLFILETTYWWRFYSDPAISFLITIIIFSSALPLVKSASFILLQGVPPSVPLEEVREMLVQTDGVISIHELHVWQLSESTIIASMHVLVDCGPGQDERYMHIAQRLRNVLHSFGVHAATIQPEFVRGGLKTAARMSGVDVAPQETDEHGRLITPAGTLVEAELSQNETACLISCGPEGSSCAEESCCPPPKGSTLAAGGSSPSASGSASRPRSTHSNHDGHAH</sequence>
<dbReference type="InterPro" id="IPR036837">
    <property type="entry name" value="Cation_efflux_CTD_sf"/>
</dbReference>
<dbReference type="Proteomes" id="UP000245946">
    <property type="component" value="Unassembled WGS sequence"/>
</dbReference>
<feature type="transmembrane region" description="Helical" evidence="9">
    <location>
        <begin position="12"/>
        <end position="35"/>
    </location>
</feature>
<comment type="similarity">
    <text evidence="2">Belongs to the cation diffusion facilitator (CDF) transporter (TC 2.A.4) family. SLC30A subfamily.</text>
</comment>
<feature type="domain" description="Cation efflux protein transmembrane" evidence="10">
    <location>
        <begin position="106"/>
        <end position="230"/>
    </location>
</feature>
<dbReference type="GO" id="GO:0005385">
    <property type="term" value="F:zinc ion transmembrane transporter activity"/>
    <property type="evidence" value="ECO:0007669"/>
    <property type="project" value="TreeGrafter"/>
</dbReference>
<keyword evidence="6 9" id="KW-1133">Transmembrane helix</keyword>
<keyword evidence="13" id="KW-1185">Reference proteome</keyword>
<feature type="compositionally biased region" description="Basic and acidic residues" evidence="8">
    <location>
        <begin position="285"/>
        <end position="298"/>
    </location>
</feature>
<feature type="region of interest" description="Disordered" evidence="8">
    <location>
        <begin position="285"/>
        <end position="305"/>
    </location>
</feature>
<dbReference type="PANTHER" id="PTHR45820:SF4">
    <property type="entry name" value="ZINC TRANSPORTER 63C, ISOFORM F"/>
    <property type="match status" value="1"/>
</dbReference>
<organism evidence="12 13">
    <name type="scientific">Tilletiopsis washingtonensis</name>
    <dbReference type="NCBI Taxonomy" id="58919"/>
    <lineage>
        <taxon>Eukaryota</taxon>
        <taxon>Fungi</taxon>
        <taxon>Dikarya</taxon>
        <taxon>Basidiomycota</taxon>
        <taxon>Ustilaginomycotina</taxon>
        <taxon>Exobasidiomycetes</taxon>
        <taxon>Entylomatales</taxon>
        <taxon>Entylomatales incertae sedis</taxon>
        <taxon>Tilletiopsis</taxon>
    </lineage>
</organism>
<dbReference type="PANTHER" id="PTHR45820">
    <property type="entry name" value="FI23527P1"/>
    <property type="match status" value="1"/>
</dbReference>
<comment type="subcellular location">
    <subcellularLocation>
        <location evidence="1">Membrane</location>
        <topology evidence="1">Multi-pass membrane protein</topology>
    </subcellularLocation>
</comment>
<dbReference type="GO" id="GO:0016020">
    <property type="term" value="C:membrane"/>
    <property type="evidence" value="ECO:0007669"/>
    <property type="project" value="UniProtKB-SubCell"/>
</dbReference>
<evidence type="ECO:0000256" key="3">
    <source>
        <dbReference type="ARBA" id="ARBA00022448"/>
    </source>
</evidence>
<evidence type="ECO:0000256" key="5">
    <source>
        <dbReference type="ARBA" id="ARBA00022833"/>
    </source>
</evidence>
<dbReference type="STRING" id="58919.A0A316ZCG7"/>
<feature type="compositionally biased region" description="Polar residues" evidence="8">
    <location>
        <begin position="210"/>
        <end position="219"/>
    </location>
</feature>
<dbReference type="SUPFAM" id="SSF160240">
    <property type="entry name" value="Cation efflux protein cytoplasmic domain-like"/>
    <property type="match status" value="1"/>
</dbReference>
<dbReference type="NCBIfam" id="TIGR01297">
    <property type="entry name" value="CDF"/>
    <property type="match status" value="1"/>
</dbReference>
<evidence type="ECO:0000256" key="9">
    <source>
        <dbReference type="SAM" id="Phobius"/>
    </source>
</evidence>
<dbReference type="AlphaFoldDB" id="A0A316ZCG7"/>
<keyword evidence="7 9" id="KW-0472">Membrane</keyword>
<name>A0A316ZCG7_9BASI</name>
<keyword evidence="4 9" id="KW-0812">Transmembrane</keyword>
<proteinExistence type="inferred from homology"/>
<dbReference type="EMBL" id="KZ819293">
    <property type="protein sequence ID" value="PWN97975.1"/>
    <property type="molecule type" value="Genomic_DNA"/>
</dbReference>
<dbReference type="Pfam" id="PF01545">
    <property type="entry name" value="Cation_efflux"/>
    <property type="match status" value="3"/>
</dbReference>
<feature type="region of interest" description="Disordered" evidence="8">
    <location>
        <begin position="511"/>
        <end position="553"/>
    </location>
</feature>
<accession>A0A316ZCG7</accession>
<feature type="compositionally biased region" description="Low complexity" evidence="8">
    <location>
        <begin position="522"/>
        <end position="541"/>
    </location>
</feature>
<feature type="domain" description="Cation efflux protein cytoplasmic" evidence="11">
    <location>
        <begin position="377"/>
        <end position="453"/>
    </location>
</feature>
<feature type="transmembrane region" description="Helical" evidence="9">
    <location>
        <begin position="347"/>
        <end position="365"/>
    </location>
</feature>
<feature type="domain" description="Cation efflux protein transmembrane" evidence="10">
    <location>
        <begin position="299"/>
        <end position="373"/>
    </location>
</feature>
<protein>
    <submittedName>
        <fullName evidence="12">Cation efflux protein</fullName>
    </submittedName>
</protein>
<dbReference type="RefSeq" id="XP_025598254.1">
    <property type="nucleotide sequence ID" value="XM_025744730.1"/>
</dbReference>
<dbReference type="InterPro" id="IPR027470">
    <property type="entry name" value="Cation_efflux_CTD"/>
</dbReference>
<evidence type="ECO:0000256" key="8">
    <source>
        <dbReference type="SAM" id="MobiDB-lite"/>
    </source>
</evidence>
<dbReference type="OrthoDB" id="9944568at2759"/>
<dbReference type="InterPro" id="IPR027469">
    <property type="entry name" value="Cation_efflux_TMD_sf"/>
</dbReference>
<dbReference type="Gene3D" id="1.20.1510.10">
    <property type="entry name" value="Cation efflux protein transmembrane domain"/>
    <property type="match status" value="2"/>
</dbReference>
<evidence type="ECO:0000313" key="12">
    <source>
        <dbReference type="EMBL" id="PWN97975.1"/>
    </source>
</evidence>
<feature type="transmembrane region" description="Helical" evidence="9">
    <location>
        <begin position="155"/>
        <end position="176"/>
    </location>
</feature>
<dbReference type="Pfam" id="PF16916">
    <property type="entry name" value="ZT_dimer"/>
    <property type="match status" value="1"/>
</dbReference>
<reference evidence="12 13" key="1">
    <citation type="journal article" date="2018" name="Mol. Biol. Evol.">
        <title>Broad Genomic Sampling Reveals a Smut Pathogenic Ancestry of the Fungal Clade Ustilaginomycotina.</title>
        <authorList>
            <person name="Kijpornyongpan T."/>
            <person name="Mondo S.J."/>
            <person name="Barry K."/>
            <person name="Sandor L."/>
            <person name="Lee J."/>
            <person name="Lipzen A."/>
            <person name="Pangilinan J."/>
            <person name="LaButti K."/>
            <person name="Hainaut M."/>
            <person name="Henrissat B."/>
            <person name="Grigoriev I.V."/>
            <person name="Spatafora J.W."/>
            <person name="Aime M.C."/>
        </authorList>
    </citation>
    <scope>NUCLEOTIDE SEQUENCE [LARGE SCALE GENOMIC DNA]</scope>
    <source>
        <strain evidence="12 13">MCA 4186</strain>
    </source>
</reference>
<keyword evidence="5" id="KW-0862">Zinc</keyword>
<gene>
    <name evidence="12" type="ORF">FA09DRAFT_346125</name>
</gene>
<dbReference type="InterPro" id="IPR058533">
    <property type="entry name" value="Cation_efflux_TM"/>
</dbReference>
<evidence type="ECO:0000256" key="7">
    <source>
        <dbReference type="ARBA" id="ARBA00023136"/>
    </source>
</evidence>
<dbReference type="SUPFAM" id="SSF161111">
    <property type="entry name" value="Cation efflux protein transmembrane domain-like"/>
    <property type="match status" value="1"/>
</dbReference>
<feature type="compositionally biased region" description="Basic residues" evidence="8">
    <location>
        <begin position="182"/>
        <end position="192"/>
    </location>
</feature>
<dbReference type="GeneID" id="37272274"/>
<dbReference type="InterPro" id="IPR002524">
    <property type="entry name" value="Cation_efflux"/>
</dbReference>
<feature type="region of interest" description="Disordered" evidence="8">
    <location>
        <begin position="182"/>
        <end position="231"/>
    </location>
</feature>
<keyword evidence="3" id="KW-0813">Transport</keyword>
<evidence type="ECO:0000256" key="2">
    <source>
        <dbReference type="ARBA" id="ARBA00008873"/>
    </source>
</evidence>
<feature type="transmembrane region" description="Helical" evidence="9">
    <location>
        <begin position="121"/>
        <end position="143"/>
    </location>
</feature>
<dbReference type="GO" id="GO:0006882">
    <property type="term" value="P:intracellular zinc ion homeostasis"/>
    <property type="evidence" value="ECO:0007669"/>
    <property type="project" value="TreeGrafter"/>
</dbReference>
<evidence type="ECO:0000256" key="4">
    <source>
        <dbReference type="ARBA" id="ARBA00022692"/>
    </source>
</evidence>